<keyword evidence="2" id="KW-1185">Reference proteome</keyword>
<organism evidence="1 2">
    <name type="scientific">Hymenobacter artigasi</name>
    <dbReference type="NCBI Taxonomy" id="2719616"/>
    <lineage>
        <taxon>Bacteria</taxon>
        <taxon>Pseudomonadati</taxon>
        <taxon>Bacteroidota</taxon>
        <taxon>Cytophagia</taxon>
        <taxon>Cytophagales</taxon>
        <taxon>Hymenobacteraceae</taxon>
        <taxon>Hymenobacter</taxon>
    </lineage>
</organism>
<comment type="caution">
    <text evidence="1">The sequence shown here is derived from an EMBL/GenBank/DDBJ whole genome shotgun (WGS) entry which is preliminary data.</text>
</comment>
<accession>A0ABX1HRB8</accession>
<evidence type="ECO:0000313" key="1">
    <source>
        <dbReference type="EMBL" id="NKI91731.1"/>
    </source>
</evidence>
<protein>
    <submittedName>
        <fullName evidence="1">Uncharacterized protein</fullName>
    </submittedName>
</protein>
<dbReference type="EMBL" id="JAAVTK010000022">
    <property type="protein sequence ID" value="NKI91731.1"/>
    <property type="molecule type" value="Genomic_DNA"/>
</dbReference>
<sequence>MTVMPSILRVKQIPRHLARFVGTIELLRHARCLGCARHDVTKKAGLPCGKPAFLLQIQKHYWRAAGVAVLAVMGEETRLASLVLL</sequence>
<evidence type="ECO:0000313" key="2">
    <source>
        <dbReference type="Proteomes" id="UP000717634"/>
    </source>
</evidence>
<name>A0ABX1HRB8_9BACT</name>
<dbReference type="Proteomes" id="UP000717634">
    <property type="component" value="Unassembled WGS sequence"/>
</dbReference>
<gene>
    <name evidence="1" type="ORF">HBN54_004353</name>
</gene>
<reference evidence="1 2" key="1">
    <citation type="submission" date="2020-03" db="EMBL/GenBank/DDBJ databases">
        <title>Genomic Encyclopedia of Type Strains, Phase IV (KMG-V): Genome sequencing to study the core and pangenomes of soil and plant-associated prokaryotes.</title>
        <authorList>
            <person name="Whitman W."/>
        </authorList>
    </citation>
    <scope>NUCLEOTIDE SEQUENCE [LARGE SCALE GENOMIC DNA]</scope>
    <source>
        <strain evidence="1 2">1B</strain>
    </source>
</reference>
<proteinExistence type="predicted"/>